<dbReference type="SUPFAM" id="SSF56784">
    <property type="entry name" value="HAD-like"/>
    <property type="match status" value="1"/>
</dbReference>
<evidence type="ECO:0000256" key="5">
    <source>
        <dbReference type="ARBA" id="ARBA00023277"/>
    </source>
</evidence>
<keyword evidence="3" id="KW-0479">Metal-binding</keyword>
<dbReference type="EMBL" id="PCSE01000056">
    <property type="protein sequence ID" value="PIP34634.1"/>
    <property type="molecule type" value="Genomic_DNA"/>
</dbReference>
<evidence type="ECO:0008006" key="8">
    <source>
        <dbReference type="Google" id="ProtNLM"/>
    </source>
</evidence>
<evidence type="ECO:0000256" key="1">
    <source>
        <dbReference type="ARBA" id="ARBA00001946"/>
    </source>
</evidence>
<evidence type="ECO:0000256" key="4">
    <source>
        <dbReference type="ARBA" id="ARBA00022842"/>
    </source>
</evidence>
<dbReference type="InterPro" id="IPR036412">
    <property type="entry name" value="HAD-like_sf"/>
</dbReference>
<dbReference type="InterPro" id="IPR041492">
    <property type="entry name" value="HAD_2"/>
</dbReference>
<dbReference type="NCBIfam" id="TIGR01509">
    <property type="entry name" value="HAD-SF-IA-v3"/>
    <property type="match status" value="1"/>
</dbReference>
<dbReference type="Gene3D" id="1.10.150.240">
    <property type="entry name" value="Putative phosphatase, domain 2"/>
    <property type="match status" value="1"/>
</dbReference>
<dbReference type="Pfam" id="PF13419">
    <property type="entry name" value="HAD_2"/>
    <property type="match status" value="1"/>
</dbReference>
<organism evidence="6 7">
    <name type="scientific">Candidatus Falkowbacteria bacterium CG23_combo_of_CG06-09_8_20_14_all_41_10</name>
    <dbReference type="NCBI Taxonomy" id="1974571"/>
    <lineage>
        <taxon>Bacteria</taxon>
        <taxon>Candidatus Falkowiibacteriota</taxon>
    </lineage>
</organism>
<dbReference type="Gene3D" id="3.40.50.1000">
    <property type="entry name" value="HAD superfamily/HAD-like"/>
    <property type="match status" value="1"/>
</dbReference>
<evidence type="ECO:0000313" key="7">
    <source>
        <dbReference type="Proteomes" id="UP000231408"/>
    </source>
</evidence>
<evidence type="ECO:0000256" key="3">
    <source>
        <dbReference type="ARBA" id="ARBA00022723"/>
    </source>
</evidence>
<evidence type="ECO:0000256" key="2">
    <source>
        <dbReference type="ARBA" id="ARBA00006171"/>
    </source>
</evidence>
<comment type="similarity">
    <text evidence="2">Belongs to the HAD-like hydrolase superfamily. CbbY/CbbZ/Gph/YieH family.</text>
</comment>
<dbReference type="SFLD" id="SFLDG01129">
    <property type="entry name" value="C1.5:_HAD__Beta-PGM__Phosphata"/>
    <property type="match status" value="1"/>
</dbReference>
<evidence type="ECO:0000313" key="6">
    <source>
        <dbReference type="EMBL" id="PIP34634.1"/>
    </source>
</evidence>
<reference evidence="6 7" key="1">
    <citation type="submission" date="2017-09" db="EMBL/GenBank/DDBJ databases">
        <title>Depth-based differentiation of microbial function through sediment-hosted aquifers and enrichment of novel symbionts in the deep terrestrial subsurface.</title>
        <authorList>
            <person name="Probst A.J."/>
            <person name="Ladd B."/>
            <person name="Jarett J.K."/>
            <person name="Geller-Mcgrath D.E."/>
            <person name="Sieber C.M."/>
            <person name="Emerson J.B."/>
            <person name="Anantharaman K."/>
            <person name="Thomas B.C."/>
            <person name="Malmstrom R."/>
            <person name="Stieglmeier M."/>
            <person name="Klingl A."/>
            <person name="Woyke T."/>
            <person name="Ryan C.M."/>
            <person name="Banfield J.F."/>
        </authorList>
    </citation>
    <scope>NUCLEOTIDE SEQUENCE [LARGE SCALE GENOMIC DNA]</scope>
    <source>
        <strain evidence="6">CG23_combo_of_CG06-09_8_20_14_all_41_10</strain>
    </source>
</reference>
<dbReference type="GO" id="GO:0003824">
    <property type="term" value="F:catalytic activity"/>
    <property type="evidence" value="ECO:0007669"/>
    <property type="project" value="UniProtKB-ARBA"/>
</dbReference>
<accession>A0A2G9ZNB7</accession>
<keyword evidence="4" id="KW-0460">Magnesium</keyword>
<name>A0A2G9ZNB7_9BACT</name>
<dbReference type="Proteomes" id="UP000231408">
    <property type="component" value="Unassembled WGS sequence"/>
</dbReference>
<dbReference type="SFLD" id="SFLDG01135">
    <property type="entry name" value="C1.5.6:_HAD__Beta-PGM__Phospha"/>
    <property type="match status" value="1"/>
</dbReference>
<proteinExistence type="inferred from homology"/>
<dbReference type="NCBIfam" id="TIGR01549">
    <property type="entry name" value="HAD-SF-IA-v1"/>
    <property type="match status" value="1"/>
</dbReference>
<dbReference type="InterPro" id="IPR023198">
    <property type="entry name" value="PGP-like_dom2"/>
</dbReference>
<dbReference type="InterPro" id="IPR023214">
    <property type="entry name" value="HAD_sf"/>
</dbReference>
<dbReference type="AlphaFoldDB" id="A0A2G9ZNB7"/>
<dbReference type="PANTHER" id="PTHR46193:SF18">
    <property type="entry name" value="HEXITOL PHOSPHATASE B"/>
    <property type="match status" value="1"/>
</dbReference>
<dbReference type="PRINTS" id="PR00413">
    <property type="entry name" value="HADHALOGNASE"/>
</dbReference>
<keyword evidence="5" id="KW-0119">Carbohydrate metabolism</keyword>
<comment type="cofactor">
    <cofactor evidence="1">
        <name>Mg(2+)</name>
        <dbReference type="ChEBI" id="CHEBI:18420"/>
    </cofactor>
</comment>
<dbReference type="GO" id="GO:0046872">
    <property type="term" value="F:metal ion binding"/>
    <property type="evidence" value="ECO:0007669"/>
    <property type="project" value="UniProtKB-KW"/>
</dbReference>
<dbReference type="PANTHER" id="PTHR46193">
    <property type="entry name" value="6-PHOSPHOGLUCONATE PHOSPHATASE"/>
    <property type="match status" value="1"/>
</dbReference>
<protein>
    <recommendedName>
        <fullName evidence="8">Phosphatase</fullName>
    </recommendedName>
</protein>
<dbReference type="SFLD" id="SFLDS00003">
    <property type="entry name" value="Haloacid_Dehalogenase"/>
    <property type="match status" value="1"/>
</dbReference>
<dbReference type="InterPro" id="IPR006439">
    <property type="entry name" value="HAD-SF_hydro_IA"/>
</dbReference>
<sequence>MKFAVIFDMDGVLVDSLKHIKAAFNQILSPYRVSISEKEFEEYLATSPKDAVSLWKEKYNVNISKEKFMKKTTEMEFNLLEKDAKLNSSLVKFLDELKEKNVPIGIGTSSHRKRTEKFLKLMKLQNYFQIIVNAEDVKKHKPAPDLFLEVAKKLDIKPKHCVVIEDSKDGIRAAKKANMKIIGLTTSYQTRKDLKKADLIINDFSELSYEKVKKLFD</sequence>
<comment type="caution">
    <text evidence="6">The sequence shown here is derived from an EMBL/GenBank/DDBJ whole genome shotgun (WGS) entry which is preliminary data.</text>
</comment>
<dbReference type="InterPro" id="IPR051600">
    <property type="entry name" value="Beta-PGM-like"/>
</dbReference>
<gene>
    <name evidence="6" type="ORF">COX21_01830</name>
</gene>